<feature type="coiled-coil region" evidence="1">
    <location>
        <begin position="248"/>
        <end position="275"/>
    </location>
</feature>
<name>A0A1M5CP87_9FIRM</name>
<evidence type="ECO:0000256" key="2">
    <source>
        <dbReference type="SAM" id="MobiDB-lite"/>
    </source>
</evidence>
<keyword evidence="3" id="KW-0472">Membrane</keyword>
<dbReference type="OrthoDB" id="9949030at2"/>
<evidence type="ECO:0000313" key="5">
    <source>
        <dbReference type="Proteomes" id="UP000184196"/>
    </source>
</evidence>
<sequence>MDDNDDRRVAGSDTPGERSEPGKEKRVTGKIIAVLLGLLVCALIAWQGISSLMFNQKVELLGRHFQSVRKKFDQLGSNQDVTLVQVIEQINNMKKEIEKLMAEYQDLSYQYRFTLSLLKNTSLQNKLEANSKELQDLLEICEKLMSLVQRSEQIDKDLAAFSDSMTWKTILDKMDSIIAENREIKSELVKLVVPEQLEFYQKTFVEALNEKELYLVALNDFLYSSFNANIKAELAISTYENAYFYWEIEQAISYANEARELLGQAENQLAEAAVHWKRYKELKEKIKEADSDEELKDVNVNFL</sequence>
<proteinExistence type="predicted"/>
<keyword evidence="3" id="KW-1133">Transmembrane helix</keyword>
<accession>A0A1M5CP87</accession>
<evidence type="ECO:0000256" key="3">
    <source>
        <dbReference type="SAM" id="Phobius"/>
    </source>
</evidence>
<organism evidence="4 5">
    <name type="scientific">Desulfofundulus australicus DSM 11792</name>
    <dbReference type="NCBI Taxonomy" id="1121425"/>
    <lineage>
        <taxon>Bacteria</taxon>
        <taxon>Bacillati</taxon>
        <taxon>Bacillota</taxon>
        <taxon>Clostridia</taxon>
        <taxon>Eubacteriales</taxon>
        <taxon>Peptococcaceae</taxon>
        <taxon>Desulfofundulus</taxon>
    </lineage>
</organism>
<reference evidence="5" key="1">
    <citation type="submission" date="2016-11" db="EMBL/GenBank/DDBJ databases">
        <authorList>
            <person name="Varghese N."/>
            <person name="Submissions S."/>
        </authorList>
    </citation>
    <scope>NUCLEOTIDE SEQUENCE [LARGE SCALE GENOMIC DNA]</scope>
    <source>
        <strain evidence="5">DSM 11792</strain>
    </source>
</reference>
<keyword evidence="5" id="KW-1185">Reference proteome</keyword>
<gene>
    <name evidence="4" type="ORF">SAMN02745218_02595</name>
</gene>
<keyword evidence="3" id="KW-0812">Transmembrane</keyword>
<dbReference type="RefSeq" id="WP_073166976.1">
    <property type="nucleotide sequence ID" value="NZ_FQUW01000039.1"/>
</dbReference>
<feature type="coiled-coil region" evidence="1">
    <location>
        <begin position="83"/>
        <end position="144"/>
    </location>
</feature>
<protein>
    <submittedName>
        <fullName evidence="4">Uncharacterized protein</fullName>
    </submittedName>
</protein>
<dbReference type="Proteomes" id="UP000184196">
    <property type="component" value="Unassembled WGS sequence"/>
</dbReference>
<dbReference type="EMBL" id="FQUW01000039">
    <property type="protein sequence ID" value="SHF56417.1"/>
    <property type="molecule type" value="Genomic_DNA"/>
</dbReference>
<evidence type="ECO:0000256" key="1">
    <source>
        <dbReference type="SAM" id="Coils"/>
    </source>
</evidence>
<evidence type="ECO:0000313" key="4">
    <source>
        <dbReference type="EMBL" id="SHF56417.1"/>
    </source>
</evidence>
<feature type="region of interest" description="Disordered" evidence="2">
    <location>
        <begin position="1"/>
        <end position="24"/>
    </location>
</feature>
<keyword evidence="1" id="KW-0175">Coiled coil</keyword>
<dbReference type="AlphaFoldDB" id="A0A1M5CP87"/>
<feature type="transmembrane region" description="Helical" evidence="3">
    <location>
        <begin position="31"/>
        <end position="49"/>
    </location>
</feature>